<evidence type="ECO:0000313" key="3">
    <source>
        <dbReference type="EMBL" id="SEL38962.1"/>
    </source>
</evidence>
<feature type="chain" id="PRO_5010227544" evidence="1">
    <location>
        <begin position="26"/>
        <end position="135"/>
    </location>
</feature>
<dbReference type="AlphaFoldDB" id="A0A1H7PT79"/>
<dbReference type="PANTHER" id="PTHR35535:SF1">
    <property type="entry name" value="HEAT SHOCK PROTEIN HSLJ"/>
    <property type="match status" value="1"/>
</dbReference>
<evidence type="ECO:0000256" key="1">
    <source>
        <dbReference type="SAM" id="SignalP"/>
    </source>
</evidence>
<keyword evidence="3" id="KW-0346">Stress response</keyword>
<dbReference type="PANTHER" id="PTHR35535">
    <property type="entry name" value="HEAT SHOCK PROTEIN HSLJ"/>
    <property type="match status" value="1"/>
</dbReference>
<reference evidence="3 4" key="1">
    <citation type="submission" date="2016-10" db="EMBL/GenBank/DDBJ databases">
        <authorList>
            <person name="de Groot N.N."/>
        </authorList>
    </citation>
    <scope>NUCLEOTIDE SEQUENCE [LARGE SCALE GENOMIC DNA]</scope>
    <source>
        <strain evidence="3 4">JCM 19513</strain>
    </source>
</reference>
<dbReference type="Gene3D" id="2.40.128.270">
    <property type="match status" value="1"/>
</dbReference>
<protein>
    <submittedName>
        <fullName evidence="3">Heat shock protein HslJ</fullName>
    </submittedName>
</protein>
<accession>A0A1H7PT79</accession>
<proteinExistence type="predicted"/>
<evidence type="ECO:0000313" key="4">
    <source>
        <dbReference type="Proteomes" id="UP000185766"/>
    </source>
</evidence>
<dbReference type="Pfam" id="PF03724">
    <property type="entry name" value="META"/>
    <property type="match status" value="1"/>
</dbReference>
<dbReference type="InterPro" id="IPR005184">
    <property type="entry name" value="DUF306_Meta_HslJ"/>
</dbReference>
<feature type="signal peptide" evidence="1">
    <location>
        <begin position="1"/>
        <end position="25"/>
    </location>
</feature>
<evidence type="ECO:0000259" key="2">
    <source>
        <dbReference type="Pfam" id="PF03724"/>
    </source>
</evidence>
<keyword evidence="1" id="KW-0732">Signal</keyword>
<organism evidence="3 4">
    <name type="scientific">Atopomonas hussainii</name>
    <dbReference type="NCBI Taxonomy" id="1429083"/>
    <lineage>
        <taxon>Bacteria</taxon>
        <taxon>Pseudomonadati</taxon>
        <taxon>Pseudomonadota</taxon>
        <taxon>Gammaproteobacteria</taxon>
        <taxon>Pseudomonadales</taxon>
        <taxon>Pseudomonadaceae</taxon>
        <taxon>Atopomonas</taxon>
    </lineage>
</organism>
<dbReference type="Proteomes" id="UP000185766">
    <property type="component" value="Unassembled WGS sequence"/>
</dbReference>
<dbReference type="InterPro" id="IPR038670">
    <property type="entry name" value="HslJ-like_sf"/>
</dbReference>
<sequence length="135" mass="14709">MTFRPWLSLLITGALLAGCAQQPSAPSLAIGTEWKAESIDSLPLVDRSHLSFTLHEEGRAVGTAGCNRWFAPYTVEGDKLTLGPVGSTMMACSEALMEQEQRYLKALQGVTHWQLVNSDTLELKGSHTLRLVKAP</sequence>
<dbReference type="PROSITE" id="PS51257">
    <property type="entry name" value="PROKAR_LIPOPROTEIN"/>
    <property type="match status" value="1"/>
</dbReference>
<dbReference type="EMBL" id="FOAS01000011">
    <property type="protein sequence ID" value="SEL38962.1"/>
    <property type="molecule type" value="Genomic_DNA"/>
</dbReference>
<gene>
    <name evidence="3" type="ORF">SAMN05216214_111137</name>
</gene>
<name>A0A1H7PT79_9GAMM</name>
<dbReference type="STRING" id="1429083.GCA_001885685_02146"/>
<keyword evidence="4" id="KW-1185">Reference proteome</keyword>
<feature type="domain" description="DUF306" evidence="2">
    <location>
        <begin position="30"/>
        <end position="128"/>
    </location>
</feature>
<dbReference type="RefSeq" id="WP_074868889.1">
    <property type="nucleotide sequence ID" value="NZ_FOAS01000011.1"/>
</dbReference>
<dbReference type="InterPro" id="IPR053147">
    <property type="entry name" value="Hsp_HslJ-like"/>
</dbReference>